<dbReference type="Gene3D" id="3.60.120.10">
    <property type="entry name" value="Anthranilate synthase"/>
    <property type="match status" value="1"/>
</dbReference>
<accession>A0ABX1AJ29</accession>
<name>A0ABX1AJ29_9ACTN</name>
<reference evidence="3 4" key="1">
    <citation type="submission" date="2020-03" db="EMBL/GenBank/DDBJ databases">
        <title>Draft genome of Streptomyces sp. ventii, isolated from the Axial Seamount in the Pacific Ocean, and resequencing of the two type strains Streptomyces lonarensis strain NCL 716 and Streptomyces bohaiensis strain 11A07.</title>
        <authorList>
            <person name="Loughran R.M."/>
            <person name="Pfannmuller K.M."/>
            <person name="Wasson B.J."/>
            <person name="Deadmond M.C."/>
            <person name="Paddock B.E."/>
            <person name="Koyack M.J."/>
            <person name="Gallegos D.A."/>
            <person name="Mitchell E.A."/>
            <person name="Ushijima B."/>
            <person name="Saw J.H."/>
            <person name="Mcphail K.L."/>
            <person name="Videau P."/>
        </authorList>
    </citation>
    <scope>NUCLEOTIDE SEQUENCE [LARGE SCALE GENOMIC DNA]</scope>
    <source>
        <strain evidence="4">5675061</strain>
    </source>
</reference>
<dbReference type="Pfam" id="PF04715">
    <property type="entry name" value="Anth_synt_I_N"/>
    <property type="match status" value="1"/>
</dbReference>
<dbReference type="InterPro" id="IPR019999">
    <property type="entry name" value="Anth_synth_I-like"/>
</dbReference>
<dbReference type="Proteomes" id="UP000746503">
    <property type="component" value="Unassembled WGS sequence"/>
</dbReference>
<dbReference type="RefSeq" id="WP_167932467.1">
    <property type="nucleotide sequence ID" value="NZ_JAAVJB010000030.1"/>
</dbReference>
<evidence type="ECO:0000313" key="4">
    <source>
        <dbReference type="Proteomes" id="UP000746503"/>
    </source>
</evidence>
<dbReference type="PANTHER" id="PTHR11236:SF9">
    <property type="entry name" value="ANTHRANILATE SYNTHASE COMPONENT 1"/>
    <property type="match status" value="1"/>
</dbReference>
<feature type="domain" description="Anthranilate synthase component I N-terminal" evidence="2">
    <location>
        <begin position="27"/>
        <end position="176"/>
    </location>
</feature>
<dbReference type="PRINTS" id="PR00095">
    <property type="entry name" value="ANTSNTHASEI"/>
</dbReference>
<dbReference type="SUPFAM" id="SSF56322">
    <property type="entry name" value="ADC synthase"/>
    <property type="match status" value="1"/>
</dbReference>
<evidence type="ECO:0000313" key="3">
    <source>
        <dbReference type="EMBL" id="NJP65941.1"/>
    </source>
</evidence>
<keyword evidence="4" id="KW-1185">Reference proteome</keyword>
<proteinExistence type="predicted"/>
<organism evidence="3 4">
    <name type="scientific">Streptomyces spiramenti</name>
    <dbReference type="NCBI Taxonomy" id="2720606"/>
    <lineage>
        <taxon>Bacteria</taxon>
        <taxon>Bacillati</taxon>
        <taxon>Actinomycetota</taxon>
        <taxon>Actinomycetes</taxon>
        <taxon>Kitasatosporales</taxon>
        <taxon>Streptomycetaceae</taxon>
        <taxon>Streptomyces</taxon>
    </lineage>
</organism>
<dbReference type="Pfam" id="PF00425">
    <property type="entry name" value="Chorismate_bind"/>
    <property type="match status" value="1"/>
</dbReference>
<gene>
    <name evidence="3" type="ORF">HCJ92_06440</name>
</gene>
<feature type="domain" description="Chorismate-utilising enzyme C-terminal" evidence="1">
    <location>
        <begin position="229"/>
        <end position="480"/>
    </location>
</feature>
<dbReference type="InterPro" id="IPR005801">
    <property type="entry name" value="ADC_synthase"/>
</dbReference>
<dbReference type="InterPro" id="IPR006805">
    <property type="entry name" value="Anth_synth_I_N"/>
</dbReference>
<evidence type="ECO:0000259" key="2">
    <source>
        <dbReference type="Pfam" id="PF04715"/>
    </source>
</evidence>
<dbReference type="InterPro" id="IPR015890">
    <property type="entry name" value="Chorismate_C"/>
</dbReference>
<dbReference type="PANTHER" id="PTHR11236">
    <property type="entry name" value="AMINOBENZOATE/ANTHRANILATE SYNTHASE"/>
    <property type="match status" value="1"/>
</dbReference>
<evidence type="ECO:0000259" key="1">
    <source>
        <dbReference type="Pfam" id="PF00425"/>
    </source>
</evidence>
<protein>
    <submittedName>
        <fullName evidence="3">Anthranilate synthase component I family protein</fullName>
    </submittedName>
</protein>
<comment type="caution">
    <text evidence="3">The sequence shown here is derived from an EMBL/GenBank/DDBJ whole genome shotgun (WGS) entry which is preliminary data.</text>
</comment>
<sequence length="494" mass="53787">MTDGGRHTGAGVRVTTRSRPVRSPEVVPVYRALTERFGADQVYLLQSASGDERDARHQFVGFGAVLSLSVTRGAVRIGGLPELRDRAAARLAPLLARDARGVQRLADRTDLWEVLRSVRGLFDAESSATAFRFGFLAAFGYDTARYIEDLPLLIDQPPDLPDVHLVVHRGCVAMDLRTGLAELLLHEADGWPPLPQAEVVRLIERAPLTHPSAAPPTVPEAEVSDDLTEEVFTGWVERCLAHIAVGDIYQVQIGHQLTMRSRADPVDVYLRLLERNASPYMYLVGIAGQRLIGASPELFVRVEDGLVTMRPIAGTLPHREGDAGAAARRLRGDPKEVAEHTMLVDLCRNDIGRICAEGTLEVPEQLTIARYSHVLHMVSTVAGRAEAGRDSFDAVAATFPAGTMTGAPRIRAMEIIESVEHSRRGMYAGALGLIDIGGYTNLALCIRTLFHQGDVYRTRASAGIVADSDPAREWRETLAKLSAGHWAVTGGELL</sequence>
<dbReference type="EMBL" id="JAAVJB010000030">
    <property type="protein sequence ID" value="NJP65941.1"/>
    <property type="molecule type" value="Genomic_DNA"/>
</dbReference>